<gene>
    <name evidence="1" type="ORF">KWAN_95</name>
</gene>
<dbReference type="Proteomes" id="UP000202923">
    <property type="component" value="Genome"/>
</dbReference>
<protein>
    <submittedName>
        <fullName evidence="1">Uncharacterized protein</fullName>
    </submittedName>
</protein>
<name>A0A1B2IDT5_9CAUD</name>
<evidence type="ECO:0000313" key="1">
    <source>
        <dbReference type="EMBL" id="ANZ49447.1"/>
    </source>
</evidence>
<proteinExistence type="predicted"/>
<dbReference type="KEGG" id="vg:29061939"/>
<dbReference type="RefSeq" id="YP_009278700.1">
    <property type="nucleotide sequence ID" value="NC_031010.1"/>
</dbReference>
<sequence>MNELQKELMNVNSLPATFGEAEGGVRTAMISDEKLAELFVDTDGSTDRAEHFVEELVQDGQMLTREAADKMAEGYREAARNTLPGQTLMVDSMGSLISHEQAAQIVQDGRFIPPAKTLKQKRAEKAAKKRQAKYMRSQYRREMGML</sequence>
<accession>A0A1B2IDT5</accession>
<organism evidence="1 2">
    <name type="scientific">Erwinia phage vB_EamM_Kwan</name>
    <dbReference type="NCBI Taxonomy" id="1883374"/>
    <lineage>
        <taxon>Viruses</taxon>
        <taxon>Duplodnaviria</taxon>
        <taxon>Heunggongvirae</taxon>
        <taxon>Uroviricota</taxon>
        <taxon>Caudoviricetes</taxon>
        <taxon>Chimalliviridae</taxon>
        <taxon>Wellingtonvirus</taxon>
        <taxon>Wellingtonvirus wellington</taxon>
    </lineage>
</organism>
<evidence type="ECO:0000313" key="2">
    <source>
        <dbReference type="Proteomes" id="UP000202923"/>
    </source>
</evidence>
<dbReference type="GeneID" id="29061939"/>
<reference evidence="1 2" key="1">
    <citation type="submission" date="2016-06" db="EMBL/GenBank/DDBJ databases">
        <authorList>
            <person name="Kjaerup R.B."/>
            <person name="Dalgaard T.S."/>
            <person name="Juul-Madsen H.R."/>
        </authorList>
    </citation>
    <scope>NUCLEOTIDE SEQUENCE [LARGE SCALE GENOMIC DNA]</scope>
</reference>
<dbReference type="EMBL" id="KX397369">
    <property type="protein sequence ID" value="ANZ49447.1"/>
    <property type="molecule type" value="Genomic_DNA"/>
</dbReference>